<dbReference type="InterPro" id="IPR001452">
    <property type="entry name" value="SH3_domain"/>
</dbReference>
<evidence type="ECO:0000259" key="3">
    <source>
        <dbReference type="PROSITE" id="PS50002"/>
    </source>
</evidence>
<proteinExistence type="predicted"/>
<organism evidence="4 5">
    <name type="scientific">Clydaea vesicula</name>
    <dbReference type="NCBI Taxonomy" id="447962"/>
    <lineage>
        <taxon>Eukaryota</taxon>
        <taxon>Fungi</taxon>
        <taxon>Fungi incertae sedis</taxon>
        <taxon>Chytridiomycota</taxon>
        <taxon>Chytridiomycota incertae sedis</taxon>
        <taxon>Chytridiomycetes</taxon>
        <taxon>Lobulomycetales</taxon>
        <taxon>Lobulomycetaceae</taxon>
        <taxon>Clydaea</taxon>
    </lineage>
</organism>
<dbReference type="Proteomes" id="UP001211065">
    <property type="component" value="Unassembled WGS sequence"/>
</dbReference>
<dbReference type="SUPFAM" id="SSF50044">
    <property type="entry name" value="SH3-domain"/>
    <property type="match status" value="1"/>
</dbReference>
<gene>
    <name evidence="4" type="ORF">HK099_001551</name>
</gene>
<keyword evidence="1 2" id="KW-0728">SH3 domain</keyword>
<name>A0AAD5TTQ6_9FUNG</name>
<dbReference type="Gene3D" id="3.30.1520.10">
    <property type="entry name" value="Phox-like domain"/>
    <property type="match status" value="1"/>
</dbReference>
<dbReference type="InterPro" id="IPR036871">
    <property type="entry name" value="PX_dom_sf"/>
</dbReference>
<dbReference type="PROSITE" id="PS50002">
    <property type="entry name" value="SH3"/>
    <property type="match status" value="1"/>
</dbReference>
<dbReference type="EMBL" id="JADGJW010001449">
    <property type="protein sequence ID" value="KAJ3203284.1"/>
    <property type="molecule type" value="Genomic_DNA"/>
</dbReference>
<evidence type="ECO:0000313" key="4">
    <source>
        <dbReference type="EMBL" id="KAJ3203284.1"/>
    </source>
</evidence>
<evidence type="ECO:0000256" key="2">
    <source>
        <dbReference type="PROSITE-ProRule" id="PRU00192"/>
    </source>
</evidence>
<evidence type="ECO:0000256" key="1">
    <source>
        <dbReference type="ARBA" id="ARBA00022443"/>
    </source>
</evidence>
<dbReference type="InterPro" id="IPR036028">
    <property type="entry name" value="SH3-like_dom_sf"/>
</dbReference>
<comment type="caution">
    <text evidence="4">The sequence shown here is derived from an EMBL/GenBank/DDBJ whole genome shotgun (WGS) entry which is preliminary data.</text>
</comment>
<dbReference type="GO" id="GO:0035091">
    <property type="term" value="F:phosphatidylinositol binding"/>
    <property type="evidence" value="ECO:0007669"/>
    <property type="project" value="InterPro"/>
</dbReference>
<feature type="domain" description="SH3" evidence="3">
    <location>
        <begin position="5"/>
        <end position="73"/>
    </location>
</feature>
<accession>A0AAD5TTQ6</accession>
<protein>
    <recommendedName>
        <fullName evidence="3">SH3 domain-containing protein</fullName>
    </recommendedName>
</protein>
<evidence type="ECO:0000313" key="5">
    <source>
        <dbReference type="Proteomes" id="UP001211065"/>
    </source>
</evidence>
<dbReference type="AlphaFoldDB" id="A0AAD5TTQ6"/>
<feature type="non-terminal residue" evidence="4">
    <location>
        <position position="306"/>
    </location>
</feature>
<reference evidence="4" key="1">
    <citation type="submission" date="2020-05" db="EMBL/GenBank/DDBJ databases">
        <title>Phylogenomic resolution of chytrid fungi.</title>
        <authorList>
            <person name="Stajich J.E."/>
            <person name="Amses K."/>
            <person name="Simmons R."/>
            <person name="Seto K."/>
            <person name="Myers J."/>
            <person name="Bonds A."/>
            <person name="Quandt C.A."/>
            <person name="Barry K."/>
            <person name="Liu P."/>
            <person name="Grigoriev I."/>
            <person name="Longcore J.E."/>
            <person name="James T.Y."/>
        </authorList>
    </citation>
    <scope>NUCLEOTIDE SEQUENCE</scope>
    <source>
        <strain evidence="4">JEL0476</strain>
    </source>
</reference>
<keyword evidence="5" id="KW-1185">Reference proteome</keyword>
<sequence length="306" mass="34310">MSTSSTIFKIRATSDYLSENNERLSFRKGQAFYALSFDNQSLTYFVSTQFSTPFSRTAVNGLVPSNHFEIDDLFGNQLPSNILSNAKPPVAPVRSQSRLPAKITDRVNNLKSASYSPLKSSNNQIIVNAIVVNYSLPKTSADEITFEIKVQKSNTSHVIKRTQSEFTSFHQNLITNYAFEATQGVIPNLLVNNPVYTKQVNPGDFNAKEHSRLFLVYLNTLFKQAPQYILQSEVCKKFFQPRDDAEVDSIEIKVNPVSVNNKSVVDSKAGLKLQQLLGSFGKKNNKDMDVLASKFKKSSVNQNYLP</sequence>
<dbReference type="SUPFAM" id="SSF64268">
    <property type="entry name" value="PX domain"/>
    <property type="match status" value="1"/>
</dbReference>